<dbReference type="EMBL" id="JAFMPY010000007">
    <property type="protein sequence ID" value="MBO0903778.1"/>
    <property type="molecule type" value="Genomic_DNA"/>
</dbReference>
<keyword evidence="1" id="KW-0812">Transmembrane</keyword>
<dbReference type="Proteomes" id="UP000664288">
    <property type="component" value="Unassembled WGS sequence"/>
</dbReference>
<feature type="transmembrane region" description="Helical" evidence="1">
    <location>
        <begin position="87"/>
        <end position="105"/>
    </location>
</feature>
<evidence type="ECO:0000313" key="2">
    <source>
        <dbReference type="EMBL" id="MBO0903778.1"/>
    </source>
</evidence>
<sequence>MSVVPYWLLVAAAVTLLSWILVLGFVASAERLTVFALLAAIALVASTAGFIGGLSRVGVAGQVIAAALSLIGGLVTYLFGIDRSKGAVIPICAMVFSAALFLAYFKAADMRAEPERYALWRAQCLSMFSSKDLLNDPIASLVVDNSFGEICRRIFLNEKTRLLTP</sequence>
<keyword evidence="1" id="KW-0472">Membrane</keyword>
<keyword evidence="3" id="KW-1185">Reference proteome</keyword>
<protein>
    <submittedName>
        <fullName evidence="2">Uncharacterized protein</fullName>
    </submittedName>
</protein>
<feature type="transmembrane region" description="Helical" evidence="1">
    <location>
        <begin position="34"/>
        <end position="53"/>
    </location>
</feature>
<name>A0ABS3J283_9HYPH</name>
<gene>
    <name evidence="2" type="ORF">J1C47_08995</name>
</gene>
<feature type="transmembrane region" description="Helical" evidence="1">
    <location>
        <begin position="6"/>
        <end position="27"/>
    </location>
</feature>
<comment type="caution">
    <text evidence="2">The sequence shown here is derived from an EMBL/GenBank/DDBJ whole genome shotgun (WGS) entry which is preliminary data.</text>
</comment>
<proteinExistence type="predicted"/>
<evidence type="ECO:0000256" key="1">
    <source>
        <dbReference type="SAM" id="Phobius"/>
    </source>
</evidence>
<dbReference type="RefSeq" id="WP_207350411.1">
    <property type="nucleotide sequence ID" value="NZ_JAFMPY010000007.1"/>
</dbReference>
<feature type="transmembrane region" description="Helical" evidence="1">
    <location>
        <begin position="59"/>
        <end position="80"/>
    </location>
</feature>
<reference evidence="2 3" key="1">
    <citation type="submission" date="2021-03" db="EMBL/GenBank/DDBJ databases">
        <title>Whole genome sequence of Jiella sp. MQZ13P-4.</title>
        <authorList>
            <person name="Tuo L."/>
        </authorList>
    </citation>
    <scope>NUCLEOTIDE SEQUENCE [LARGE SCALE GENOMIC DNA]</scope>
    <source>
        <strain evidence="2 3">MQZ13P-4</strain>
    </source>
</reference>
<keyword evidence="1" id="KW-1133">Transmembrane helix</keyword>
<evidence type="ECO:0000313" key="3">
    <source>
        <dbReference type="Proteomes" id="UP000664288"/>
    </source>
</evidence>
<organism evidence="2 3">
    <name type="scientific">Jiella sonneratiae</name>
    <dbReference type="NCBI Taxonomy" id="2816856"/>
    <lineage>
        <taxon>Bacteria</taxon>
        <taxon>Pseudomonadati</taxon>
        <taxon>Pseudomonadota</taxon>
        <taxon>Alphaproteobacteria</taxon>
        <taxon>Hyphomicrobiales</taxon>
        <taxon>Aurantimonadaceae</taxon>
        <taxon>Jiella</taxon>
    </lineage>
</organism>
<accession>A0ABS3J283</accession>